<name>A0ABW2A7W4_9GAMM</name>
<dbReference type="RefSeq" id="WP_379913417.1">
    <property type="nucleotide sequence ID" value="NZ_JBHSWE010000001.1"/>
</dbReference>
<feature type="domain" description="EAL" evidence="1">
    <location>
        <begin position="1"/>
        <end position="215"/>
    </location>
</feature>
<reference evidence="3" key="1">
    <citation type="journal article" date="2019" name="Int. J. Syst. Evol. Microbiol.">
        <title>The Global Catalogue of Microorganisms (GCM) 10K type strain sequencing project: providing services to taxonomists for standard genome sequencing and annotation.</title>
        <authorList>
            <consortium name="The Broad Institute Genomics Platform"/>
            <consortium name="The Broad Institute Genome Sequencing Center for Infectious Disease"/>
            <person name="Wu L."/>
            <person name="Ma J."/>
        </authorList>
    </citation>
    <scope>NUCLEOTIDE SEQUENCE [LARGE SCALE GENOMIC DNA]</scope>
    <source>
        <strain evidence="3">NBRC 111756</strain>
    </source>
</reference>
<dbReference type="InterPro" id="IPR050706">
    <property type="entry name" value="Cyclic-di-GMP_PDE-like"/>
</dbReference>
<dbReference type="Gene3D" id="3.20.20.450">
    <property type="entry name" value="EAL domain"/>
    <property type="match status" value="1"/>
</dbReference>
<comment type="caution">
    <text evidence="2">The sequence shown here is derived from an EMBL/GenBank/DDBJ whole genome shotgun (WGS) entry which is preliminary data.</text>
</comment>
<dbReference type="InterPro" id="IPR035919">
    <property type="entry name" value="EAL_sf"/>
</dbReference>
<accession>A0ABW2A7W4</accession>
<sequence>MGADRQALQQEVFARILNRDNAPCSAGDFISVVRELGLMVNMDRAVVNHVLSHLQSHPQPPTIAINLSNDAVRDESFHDWLLERLGSFAQPGRFGIEINESSVLNNLAGIEKLRAALRSLDCLFGVDNFGVHPSGFGYLYRLQPDYIKIDGSLLQDIDSNAQDQFFVSSLISVAHSLDIRAYAERIERDSQRDQLQQLKIDGAQGYLYGAPKALS</sequence>
<dbReference type="Proteomes" id="UP001596422">
    <property type="component" value="Unassembled WGS sequence"/>
</dbReference>
<proteinExistence type="predicted"/>
<dbReference type="SUPFAM" id="SSF141868">
    <property type="entry name" value="EAL domain-like"/>
    <property type="match status" value="1"/>
</dbReference>
<evidence type="ECO:0000313" key="3">
    <source>
        <dbReference type="Proteomes" id="UP001596422"/>
    </source>
</evidence>
<evidence type="ECO:0000259" key="1">
    <source>
        <dbReference type="PROSITE" id="PS50883"/>
    </source>
</evidence>
<protein>
    <submittedName>
        <fullName evidence="2">EAL domain-containing protein</fullName>
    </submittedName>
</protein>
<evidence type="ECO:0000313" key="2">
    <source>
        <dbReference type="EMBL" id="MFC6673582.1"/>
    </source>
</evidence>
<dbReference type="PROSITE" id="PS50883">
    <property type="entry name" value="EAL"/>
    <property type="match status" value="1"/>
</dbReference>
<dbReference type="PANTHER" id="PTHR33121:SF23">
    <property type="entry name" value="CYCLIC DI-GMP PHOSPHODIESTERASE PDEB"/>
    <property type="match status" value="1"/>
</dbReference>
<gene>
    <name evidence="2" type="ORF">ACFQDL_28435</name>
</gene>
<dbReference type="CDD" id="cd01948">
    <property type="entry name" value="EAL"/>
    <property type="match status" value="1"/>
</dbReference>
<dbReference type="PANTHER" id="PTHR33121">
    <property type="entry name" value="CYCLIC DI-GMP PHOSPHODIESTERASE PDEF"/>
    <property type="match status" value="1"/>
</dbReference>
<dbReference type="InterPro" id="IPR001633">
    <property type="entry name" value="EAL_dom"/>
</dbReference>
<keyword evidence="3" id="KW-1185">Reference proteome</keyword>
<dbReference type="EMBL" id="JBHSWE010000001">
    <property type="protein sequence ID" value="MFC6673582.1"/>
    <property type="molecule type" value="Genomic_DNA"/>
</dbReference>
<organism evidence="2 3">
    <name type="scientific">Marinobacterium aestuariivivens</name>
    <dbReference type="NCBI Taxonomy" id="1698799"/>
    <lineage>
        <taxon>Bacteria</taxon>
        <taxon>Pseudomonadati</taxon>
        <taxon>Pseudomonadota</taxon>
        <taxon>Gammaproteobacteria</taxon>
        <taxon>Oceanospirillales</taxon>
        <taxon>Oceanospirillaceae</taxon>
        <taxon>Marinobacterium</taxon>
    </lineage>
</organism>
<dbReference type="Pfam" id="PF00563">
    <property type="entry name" value="EAL"/>
    <property type="match status" value="1"/>
</dbReference>
<dbReference type="SMART" id="SM00052">
    <property type="entry name" value="EAL"/>
    <property type="match status" value="1"/>
</dbReference>